<organism evidence="1">
    <name type="scientific">Triticum urartu</name>
    <name type="common">Red wild einkorn</name>
    <name type="synonym">Crithodium urartu</name>
    <dbReference type="NCBI Taxonomy" id="4572"/>
    <lineage>
        <taxon>Eukaryota</taxon>
        <taxon>Viridiplantae</taxon>
        <taxon>Streptophyta</taxon>
        <taxon>Embryophyta</taxon>
        <taxon>Tracheophyta</taxon>
        <taxon>Spermatophyta</taxon>
        <taxon>Magnoliopsida</taxon>
        <taxon>Liliopsida</taxon>
        <taxon>Poales</taxon>
        <taxon>Poaceae</taxon>
        <taxon>BOP clade</taxon>
        <taxon>Pooideae</taxon>
        <taxon>Triticodae</taxon>
        <taxon>Triticeae</taxon>
        <taxon>Triticinae</taxon>
        <taxon>Triticum</taxon>
    </lineage>
</organism>
<name>M7YWT4_TRIUA</name>
<protein>
    <submittedName>
        <fullName evidence="1">Uncharacterized protein</fullName>
    </submittedName>
</protein>
<reference evidence="1" key="1">
    <citation type="journal article" date="2013" name="Nature">
        <title>Draft genome of the wheat A-genome progenitor Triticum urartu.</title>
        <authorList>
            <person name="Ling H.Q."/>
            <person name="Zhao S."/>
            <person name="Liu D."/>
            <person name="Wang J."/>
            <person name="Sun H."/>
            <person name="Zhang C."/>
            <person name="Fan H."/>
            <person name="Li D."/>
            <person name="Dong L."/>
            <person name="Tao Y."/>
            <person name="Gao C."/>
            <person name="Wu H."/>
            <person name="Li Y."/>
            <person name="Cui Y."/>
            <person name="Guo X."/>
            <person name="Zheng S."/>
            <person name="Wang B."/>
            <person name="Yu K."/>
            <person name="Liang Q."/>
            <person name="Yang W."/>
            <person name="Lou X."/>
            <person name="Chen J."/>
            <person name="Feng M."/>
            <person name="Jian J."/>
            <person name="Zhang X."/>
            <person name="Luo G."/>
            <person name="Jiang Y."/>
            <person name="Liu J."/>
            <person name="Wang Z."/>
            <person name="Sha Y."/>
            <person name="Zhang B."/>
            <person name="Wu H."/>
            <person name="Tang D."/>
            <person name="Shen Q."/>
            <person name="Xue P."/>
            <person name="Zou S."/>
            <person name="Wang X."/>
            <person name="Liu X."/>
            <person name="Wang F."/>
            <person name="Yang Y."/>
            <person name="An X."/>
            <person name="Dong Z."/>
            <person name="Zhang K."/>
            <person name="Zhang X."/>
            <person name="Luo M.C."/>
            <person name="Dvorak J."/>
            <person name="Tong Y."/>
            <person name="Wang J."/>
            <person name="Yang H."/>
            <person name="Li Z."/>
            <person name="Wang D."/>
            <person name="Zhang A."/>
            <person name="Wang J."/>
        </authorList>
    </citation>
    <scope>NUCLEOTIDE SEQUENCE</scope>
</reference>
<gene>
    <name evidence="1" type="ORF">TRIUR3_34000</name>
</gene>
<proteinExistence type="predicted"/>
<dbReference type="AlphaFoldDB" id="M7YWT4"/>
<dbReference type="PROSITE" id="PS51257">
    <property type="entry name" value="PROKAR_LIPOPROTEIN"/>
    <property type="match status" value="1"/>
</dbReference>
<evidence type="ECO:0000313" key="1">
    <source>
        <dbReference type="EMBL" id="EMS55253.1"/>
    </source>
</evidence>
<sequence>MARQLEGGHGHLAEMVQVVKNHGAGALHFTAGCKMVEVCEYLLRVSRWTWMPLTKQILSLVYKHTCHSLFCLFSEMDDDERCNRKFRAGLYTLQWEKDARPGFSS</sequence>
<accession>M7YWT4</accession>
<dbReference type="EMBL" id="KD172375">
    <property type="protein sequence ID" value="EMS55253.1"/>
    <property type="molecule type" value="Genomic_DNA"/>
</dbReference>